<keyword evidence="4" id="KW-0547">Nucleotide-binding</keyword>
<feature type="compositionally biased region" description="Basic and acidic residues" evidence="9">
    <location>
        <begin position="735"/>
        <end position="745"/>
    </location>
</feature>
<sequence>MTTLDAETFSVFYTAVHGHEPLPWQQDLARRVLDGHGWPDTIDVPTGLGKTSTIDIAVFAAAADAPEARRRVFFVVDRRLVVDDAYDHAQRLAAALNDPASHPPVVGRVAGRLTRPGDDEQSQRGLEVARMRGGTTWSWRWVERPDRHAVVVGTVDQIGSRLLMRGYGLSPNLAPIDAALVGTDSLVICDEAHLSRPFLSALGTVTGHAGGSGRLDRPRVVAMSATTRRQHDARTHTTTDADGQHPVAGARLHAPRGLHLVHPKVPPSRSGAAVVDQIAGWARELAPPDSGRVVLSVCNTVARARAVFDALGRDGVAEEDRVLLTGRSRPLDREYVLAGSAHRFLLDHRDHTSSGRPCHVVSTQTVEVGANIDADALVTESASVTALTQRLGRLGRAPERRAPGREFPAVVVHDPATSDDDPVYGPARNATWNLLTRQAEPLRPTARTRCDTADLPAPVDASPVRLRELLAQLNKDERDTLVGPDPLVPQLWENTLRAWTNTSPRPHPDPPVAPYLHGRDTRDPDIQLLWRADITREDLTTALTGPGDGEETSPALSSVRQRLQALPPAAEEMLNLPVAAVTRWAEAQQQPDLADLETASGTADGTGGDTPVVRYRGRDDVAVVRLAAVRPGDVVVLPSSYGGCDDHGWNPASRTPVLDVADLAGRRGRPQVRLTHRLRTLLPPESEEPDIPQPHEAQRAHRILDDLLATLDDQDSEDAAPPTPEDFAAALTSHDPPRPEGTHLDRTRRLLENLARLTTAARDRRLRVSPVPDSESGVVLSASAAALAGDDDTSSSSTADTPVELDTHQDAVARQAAEFARNIGLDDGETHAVWLAARHHDQGKRDPRFQAMLHGLPAHALGGAPVLAKSGMNPDDPAAFRHALARSGYPPGMRHEALSARIAAAHLERGNYDVDRELVLHLVASHHGRARPLVTPVTDPDPAAVPDPDGGTPFNTGEVTDWHQPARFERLQRNYGVWRLALLETVVRMADIWCSAGHPVTTAQHPAIPRLPGPGSRSASTPRHTVELPALDGRDPLGFLAALGTVRLLTEHTGGPVGLGFDPLRATAHLSSHLPDLDAVAEELHTIAVGIGTDHLLPAAPPEWPPQQSSGSGGDPLRVPTRRVPDLVRTATDTAADEAQQRTVRRWLSVILTDLAEDNQGRAALTPFMAPAGRQTAATFFKFPLEEIRAGNERLYQALAGWRRVPGYTGEYLDHRAIRTAGDLPSGESTPAGVPGATWLATHALPLLGLTGDARGPVATLWYRLRRQRVMVWPVWQQTLDEPAIRALLGHPGVRPRADTDSSGEVVVRRANMAPLGVMTVGAAQRRPVPGGKSAGPLVPVSVRVV</sequence>
<dbReference type="InterPro" id="IPR038257">
    <property type="entry name" value="CRISPR-assoc_Cas3_HD_sf"/>
</dbReference>
<dbReference type="GO" id="GO:0051607">
    <property type="term" value="P:defense response to virus"/>
    <property type="evidence" value="ECO:0007669"/>
    <property type="project" value="UniProtKB-KW"/>
</dbReference>
<dbReference type="NCBIfam" id="TIGR02621">
    <property type="entry name" value="cas3_GSU0051"/>
    <property type="match status" value="1"/>
</dbReference>
<feature type="region of interest" description="Disordered" evidence="9">
    <location>
        <begin position="714"/>
        <end position="745"/>
    </location>
</feature>
<keyword evidence="5" id="KW-0378">Hydrolase</keyword>
<dbReference type="GO" id="GO:0005524">
    <property type="term" value="F:ATP binding"/>
    <property type="evidence" value="ECO:0007669"/>
    <property type="project" value="UniProtKB-KW"/>
</dbReference>
<evidence type="ECO:0000256" key="9">
    <source>
        <dbReference type="SAM" id="MobiDB-lite"/>
    </source>
</evidence>
<comment type="similarity">
    <text evidence="2">In the central section; belongs to the CRISPR-associated helicase Cas3 family.</text>
</comment>
<dbReference type="InterPro" id="IPR027417">
    <property type="entry name" value="P-loop_NTPase"/>
</dbReference>
<proteinExistence type="inferred from homology"/>
<keyword evidence="11" id="KW-0255">Endonuclease</keyword>
<dbReference type="GO" id="GO:0016787">
    <property type="term" value="F:hydrolase activity"/>
    <property type="evidence" value="ECO:0007669"/>
    <property type="project" value="UniProtKB-KW"/>
</dbReference>
<dbReference type="Proteomes" id="UP000317422">
    <property type="component" value="Unassembled WGS sequence"/>
</dbReference>
<feature type="region of interest" description="Disordered" evidence="9">
    <location>
        <begin position="1100"/>
        <end position="1119"/>
    </location>
</feature>
<dbReference type="Gene3D" id="3.40.50.300">
    <property type="entry name" value="P-loop containing nucleotide triphosphate hydrolases"/>
    <property type="match status" value="2"/>
</dbReference>
<dbReference type="Pfam" id="PF18019">
    <property type="entry name" value="Cas3_HD"/>
    <property type="match status" value="1"/>
</dbReference>
<dbReference type="SUPFAM" id="SSF52540">
    <property type="entry name" value="P-loop containing nucleoside triphosphate hydrolases"/>
    <property type="match status" value="1"/>
</dbReference>
<dbReference type="GO" id="GO:0046872">
    <property type="term" value="F:metal ion binding"/>
    <property type="evidence" value="ECO:0007669"/>
    <property type="project" value="UniProtKB-KW"/>
</dbReference>
<dbReference type="InterPro" id="IPR006935">
    <property type="entry name" value="Helicase/UvrB_N"/>
</dbReference>
<keyword evidence="3" id="KW-0479">Metal-binding</keyword>
<reference evidence="11 12" key="1">
    <citation type="submission" date="2019-06" db="EMBL/GenBank/DDBJ databases">
        <title>Sequencing the genomes of 1000 actinobacteria strains.</title>
        <authorList>
            <person name="Klenk H.-P."/>
        </authorList>
    </citation>
    <scope>NUCLEOTIDE SEQUENCE [LARGE SCALE GENOMIC DNA]</scope>
    <source>
        <strain evidence="11 12">DSM 45015</strain>
    </source>
</reference>
<evidence type="ECO:0000313" key="11">
    <source>
        <dbReference type="EMBL" id="TQN30556.1"/>
    </source>
</evidence>
<dbReference type="PROSITE" id="PS51643">
    <property type="entry name" value="HD_CAS3"/>
    <property type="match status" value="1"/>
</dbReference>
<protein>
    <submittedName>
        <fullName evidence="11">CRISPR-associated endonuclease/helicase Cas3</fullName>
    </submittedName>
</protein>
<evidence type="ECO:0000256" key="6">
    <source>
        <dbReference type="ARBA" id="ARBA00022806"/>
    </source>
</evidence>
<dbReference type="Pfam" id="PF04851">
    <property type="entry name" value="ResIII"/>
    <property type="match status" value="1"/>
</dbReference>
<evidence type="ECO:0000256" key="4">
    <source>
        <dbReference type="ARBA" id="ARBA00022741"/>
    </source>
</evidence>
<comment type="similarity">
    <text evidence="1">In the N-terminal section; belongs to the CRISPR-associated nuclease Cas3-HD family.</text>
</comment>
<feature type="compositionally biased region" description="Basic and acidic residues" evidence="9">
    <location>
        <begin position="229"/>
        <end position="243"/>
    </location>
</feature>
<evidence type="ECO:0000256" key="5">
    <source>
        <dbReference type="ARBA" id="ARBA00022801"/>
    </source>
</evidence>
<dbReference type="GO" id="GO:0004386">
    <property type="term" value="F:helicase activity"/>
    <property type="evidence" value="ECO:0007669"/>
    <property type="project" value="UniProtKB-KW"/>
</dbReference>
<dbReference type="RefSeq" id="WP_141921792.1">
    <property type="nucleotide sequence ID" value="NZ_VFQC01000001.1"/>
</dbReference>
<dbReference type="GO" id="GO:0003677">
    <property type="term" value="F:DNA binding"/>
    <property type="evidence" value="ECO:0007669"/>
    <property type="project" value="InterPro"/>
</dbReference>
<dbReference type="SUPFAM" id="SSF109604">
    <property type="entry name" value="HD-domain/PDEase-like"/>
    <property type="match status" value="1"/>
</dbReference>
<feature type="region of interest" description="Disordered" evidence="9">
    <location>
        <begin position="225"/>
        <end position="246"/>
    </location>
</feature>
<dbReference type="EMBL" id="VFQC01000001">
    <property type="protein sequence ID" value="TQN30556.1"/>
    <property type="molecule type" value="Genomic_DNA"/>
</dbReference>
<feature type="domain" description="HD Cas3-type" evidence="10">
    <location>
        <begin position="798"/>
        <end position="994"/>
    </location>
</feature>
<dbReference type="InterPro" id="IPR006483">
    <property type="entry name" value="CRISPR-assoc_Cas3_HD"/>
</dbReference>
<evidence type="ECO:0000256" key="8">
    <source>
        <dbReference type="ARBA" id="ARBA00023118"/>
    </source>
</evidence>
<accession>A0A543NFG8</accession>
<evidence type="ECO:0000259" key="10">
    <source>
        <dbReference type="PROSITE" id="PS51643"/>
    </source>
</evidence>
<evidence type="ECO:0000313" key="12">
    <source>
        <dbReference type="Proteomes" id="UP000317422"/>
    </source>
</evidence>
<keyword evidence="8" id="KW-0051">Antiviral defense</keyword>
<evidence type="ECO:0000256" key="3">
    <source>
        <dbReference type="ARBA" id="ARBA00022723"/>
    </source>
</evidence>
<evidence type="ECO:0000256" key="2">
    <source>
        <dbReference type="ARBA" id="ARBA00009046"/>
    </source>
</evidence>
<keyword evidence="11" id="KW-0540">Nuclease</keyword>
<dbReference type="InterPro" id="IPR054712">
    <property type="entry name" value="Cas3-like_dom"/>
</dbReference>
<gene>
    <name evidence="11" type="ORF">FHX37_0437</name>
</gene>
<dbReference type="GO" id="GO:0004519">
    <property type="term" value="F:endonuclease activity"/>
    <property type="evidence" value="ECO:0007669"/>
    <property type="project" value="UniProtKB-KW"/>
</dbReference>
<dbReference type="OrthoDB" id="9810236at2"/>
<dbReference type="Pfam" id="PF22590">
    <property type="entry name" value="Cas3-like_C_2"/>
    <property type="match status" value="1"/>
</dbReference>
<comment type="caution">
    <text evidence="11">The sequence shown here is derived from an EMBL/GenBank/DDBJ whole genome shotgun (WGS) entry which is preliminary data.</text>
</comment>
<dbReference type="Gene3D" id="1.10.3210.30">
    <property type="match status" value="1"/>
</dbReference>
<keyword evidence="12" id="KW-1185">Reference proteome</keyword>
<dbReference type="InterPro" id="IPR013444">
    <property type="entry name" value="Helicase_Cas3_CRISPR-ass_Anaes"/>
</dbReference>
<name>A0A543NFG8_9ACTN</name>
<evidence type="ECO:0000256" key="7">
    <source>
        <dbReference type="ARBA" id="ARBA00022840"/>
    </source>
</evidence>
<keyword evidence="6 11" id="KW-0347">Helicase</keyword>
<keyword evidence="7" id="KW-0067">ATP-binding</keyword>
<organism evidence="11 12">
    <name type="scientific">Haloactinospora alba</name>
    <dbReference type="NCBI Taxonomy" id="405555"/>
    <lineage>
        <taxon>Bacteria</taxon>
        <taxon>Bacillati</taxon>
        <taxon>Actinomycetota</taxon>
        <taxon>Actinomycetes</taxon>
        <taxon>Streptosporangiales</taxon>
        <taxon>Nocardiopsidaceae</taxon>
        <taxon>Haloactinospora</taxon>
    </lineage>
</organism>
<evidence type="ECO:0000256" key="1">
    <source>
        <dbReference type="ARBA" id="ARBA00006847"/>
    </source>
</evidence>